<accession>A0A918QR24</accession>
<gene>
    <name evidence="3" type="ORF">GCM10010387_67610</name>
</gene>
<comment type="caution">
    <text evidence="3">The sequence shown here is derived from an EMBL/GenBank/DDBJ whole genome shotgun (WGS) entry which is preliminary data.</text>
</comment>
<keyword evidence="4" id="KW-1185">Reference proteome</keyword>
<dbReference type="EMBL" id="BMWG01000047">
    <property type="protein sequence ID" value="GGZ64999.1"/>
    <property type="molecule type" value="Genomic_DNA"/>
</dbReference>
<evidence type="ECO:0000256" key="1">
    <source>
        <dbReference type="SAM" id="MobiDB-lite"/>
    </source>
</evidence>
<keyword evidence="2" id="KW-0812">Transmembrane</keyword>
<proteinExistence type="predicted"/>
<feature type="compositionally biased region" description="Polar residues" evidence="1">
    <location>
        <begin position="7"/>
        <end position="20"/>
    </location>
</feature>
<sequence length="74" mass="7627">MRWPRSRSPQSAVTATPPTGNVQRRFPAVLVVRHIRKAIGAPGATAAAVGVSVGLILGLALAAAVVLASRRTEC</sequence>
<dbReference type="AlphaFoldDB" id="A0A918QR24"/>
<protein>
    <submittedName>
        <fullName evidence="3">Uncharacterized protein</fullName>
    </submittedName>
</protein>
<feature type="transmembrane region" description="Helical" evidence="2">
    <location>
        <begin position="43"/>
        <end position="68"/>
    </location>
</feature>
<evidence type="ECO:0000313" key="3">
    <source>
        <dbReference type="EMBL" id="GGZ64999.1"/>
    </source>
</evidence>
<keyword evidence="2" id="KW-1133">Transmembrane helix</keyword>
<dbReference type="Proteomes" id="UP000630936">
    <property type="component" value="Unassembled WGS sequence"/>
</dbReference>
<feature type="region of interest" description="Disordered" evidence="1">
    <location>
        <begin position="1"/>
        <end position="20"/>
    </location>
</feature>
<evidence type="ECO:0000313" key="4">
    <source>
        <dbReference type="Proteomes" id="UP000630936"/>
    </source>
</evidence>
<reference evidence="3" key="1">
    <citation type="journal article" date="2014" name="Int. J. Syst. Evol. Microbiol.">
        <title>Complete genome sequence of Corynebacterium casei LMG S-19264T (=DSM 44701T), isolated from a smear-ripened cheese.</title>
        <authorList>
            <consortium name="US DOE Joint Genome Institute (JGI-PGF)"/>
            <person name="Walter F."/>
            <person name="Albersmeier A."/>
            <person name="Kalinowski J."/>
            <person name="Ruckert C."/>
        </authorList>
    </citation>
    <scope>NUCLEOTIDE SEQUENCE</scope>
    <source>
        <strain evidence="3">JCM 4988</strain>
    </source>
</reference>
<organism evidence="3 4">
    <name type="scientific">Streptomyces inusitatus</name>
    <dbReference type="NCBI Taxonomy" id="68221"/>
    <lineage>
        <taxon>Bacteria</taxon>
        <taxon>Bacillati</taxon>
        <taxon>Actinomycetota</taxon>
        <taxon>Actinomycetes</taxon>
        <taxon>Kitasatosporales</taxon>
        <taxon>Streptomycetaceae</taxon>
        <taxon>Streptomyces</taxon>
    </lineage>
</organism>
<keyword evidence="2" id="KW-0472">Membrane</keyword>
<evidence type="ECO:0000256" key="2">
    <source>
        <dbReference type="SAM" id="Phobius"/>
    </source>
</evidence>
<reference evidence="3" key="2">
    <citation type="submission" date="2020-09" db="EMBL/GenBank/DDBJ databases">
        <authorList>
            <person name="Sun Q."/>
            <person name="Ohkuma M."/>
        </authorList>
    </citation>
    <scope>NUCLEOTIDE SEQUENCE</scope>
    <source>
        <strain evidence="3">JCM 4988</strain>
    </source>
</reference>
<name>A0A918QR24_9ACTN</name>